<name>A0ABR0B9N0_9CRUS</name>
<gene>
    <name evidence="1" type="ORF">OUZ56_032824</name>
</gene>
<accession>A0ABR0B9N0</accession>
<proteinExistence type="predicted"/>
<dbReference type="EMBL" id="JAOYFB010000042">
    <property type="protein sequence ID" value="KAK4045286.1"/>
    <property type="molecule type" value="Genomic_DNA"/>
</dbReference>
<sequence length="102" mass="11195">MSAVPEPLPAHIRLHHNGSPWVVRNSSALRSAMFEEQILGFQNFVVVPGSGVIREIPNETAIVRTKTKKALHILDAGWDGKVLDCEDFGRVGRQALATDHVS</sequence>
<evidence type="ECO:0000313" key="2">
    <source>
        <dbReference type="Proteomes" id="UP001234178"/>
    </source>
</evidence>
<keyword evidence="2" id="KW-1185">Reference proteome</keyword>
<dbReference type="Proteomes" id="UP001234178">
    <property type="component" value="Unassembled WGS sequence"/>
</dbReference>
<organism evidence="1 2">
    <name type="scientific">Daphnia magna</name>
    <dbReference type="NCBI Taxonomy" id="35525"/>
    <lineage>
        <taxon>Eukaryota</taxon>
        <taxon>Metazoa</taxon>
        <taxon>Ecdysozoa</taxon>
        <taxon>Arthropoda</taxon>
        <taxon>Crustacea</taxon>
        <taxon>Branchiopoda</taxon>
        <taxon>Diplostraca</taxon>
        <taxon>Cladocera</taxon>
        <taxon>Anomopoda</taxon>
        <taxon>Daphniidae</taxon>
        <taxon>Daphnia</taxon>
    </lineage>
</organism>
<comment type="caution">
    <text evidence="1">The sequence shown here is derived from an EMBL/GenBank/DDBJ whole genome shotgun (WGS) entry which is preliminary data.</text>
</comment>
<reference evidence="1 2" key="1">
    <citation type="journal article" date="2023" name="Nucleic Acids Res.">
        <title>The hologenome of Daphnia magna reveals possible DNA methylation and microbiome-mediated evolution of the host genome.</title>
        <authorList>
            <person name="Chaturvedi A."/>
            <person name="Li X."/>
            <person name="Dhandapani V."/>
            <person name="Marshall H."/>
            <person name="Kissane S."/>
            <person name="Cuenca-Cambronero M."/>
            <person name="Asole G."/>
            <person name="Calvet F."/>
            <person name="Ruiz-Romero M."/>
            <person name="Marangio P."/>
            <person name="Guigo R."/>
            <person name="Rago D."/>
            <person name="Mirbahai L."/>
            <person name="Eastwood N."/>
            <person name="Colbourne J.K."/>
            <person name="Zhou J."/>
            <person name="Mallon E."/>
            <person name="Orsini L."/>
        </authorList>
    </citation>
    <scope>NUCLEOTIDE SEQUENCE [LARGE SCALE GENOMIC DNA]</scope>
    <source>
        <strain evidence="1">LRV0_1</strain>
    </source>
</reference>
<protein>
    <submittedName>
        <fullName evidence="1">Uncharacterized protein</fullName>
    </submittedName>
</protein>
<evidence type="ECO:0000313" key="1">
    <source>
        <dbReference type="EMBL" id="KAK4045286.1"/>
    </source>
</evidence>